<dbReference type="InterPro" id="IPR014917">
    <property type="entry name" value="DUF1800"/>
</dbReference>
<dbReference type="Pfam" id="PF08811">
    <property type="entry name" value="DUF1800"/>
    <property type="match status" value="1"/>
</dbReference>
<dbReference type="RefSeq" id="WP_168037416.1">
    <property type="nucleotide sequence ID" value="NZ_JAATJH010000003.1"/>
</dbReference>
<evidence type="ECO:0008006" key="3">
    <source>
        <dbReference type="Google" id="ProtNLM"/>
    </source>
</evidence>
<evidence type="ECO:0000313" key="1">
    <source>
        <dbReference type="EMBL" id="NJC26649.1"/>
    </source>
</evidence>
<protein>
    <recommendedName>
        <fullName evidence="3">DUF1800 domain-containing protein</fullName>
    </recommendedName>
</protein>
<keyword evidence="2" id="KW-1185">Reference proteome</keyword>
<comment type="caution">
    <text evidence="1">The sequence shown here is derived from an EMBL/GenBank/DDBJ whole genome shotgun (WGS) entry which is preliminary data.</text>
</comment>
<name>A0ABX0XBM8_9BACT</name>
<reference evidence="1 2" key="1">
    <citation type="submission" date="2020-03" db="EMBL/GenBank/DDBJ databases">
        <title>Genomic Encyclopedia of Type Strains, Phase IV (KMG-IV): sequencing the most valuable type-strain genomes for metagenomic binning, comparative biology and taxonomic classification.</title>
        <authorList>
            <person name="Goeker M."/>
        </authorList>
    </citation>
    <scope>NUCLEOTIDE SEQUENCE [LARGE SCALE GENOMIC DNA]</scope>
    <source>
        <strain evidence="1 2">DSM 105096</strain>
    </source>
</reference>
<gene>
    <name evidence="1" type="ORF">GGR27_002159</name>
</gene>
<sequence>MKNLLAPYSGPWDARAASHLLRRTILGPTFSEIKSAVDDGLQKTVARLLDVQAPPPPPLLHRPETEPDVKVGETWVDRPHPSGGGAYRGQSLDGWFYGWLTDAPFSLQSQMVFFWLNHFGMDGVRDGRSMYRFIKMLQSDYLGNVKKMIKVVTIEPAMLEFLDGEENSKRSPNENYGRELLELFTIQKGKQRSEGDYSTYTEQDVIEIARALTGWTNEKFEFADDDTPVASYFDPVLHDTDDKQLSRHFDNAVISSKGSGKNEYSEIIDIIFSKRETSRAFCRQIYRFFVHSDISKNIEKNVIEPLTDTLIASNFELSPVIERLLSSSHFYHHSVSGVKIKNPNEFIVGMLRSFEWPRHVSFESLQQEYTASVKQANFCSDMEMDFNGIPEVAGWAAYYQAPTYYRLWISPASLKFRQDAMLQIINPYYHISQHRTPINWRNYLETLTDASILDDVISDASIQFLSRKLTSSQVAELKDVILGEGTDDDVWTMEYDQYVQDDDSSMATSFEQRLYDFFRAMFGMLEFQLH</sequence>
<dbReference type="Proteomes" id="UP000770785">
    <property type="component" value="Unassembled WGS sequence"/>
</dbReference>
<accession>A0ABX0XBM8</accession>
<organism evidence="1 2">
    <name type="scientific">Neolewinella antarctica</name>
    <dbReference type="NCBI Taxonomy" id="442734"/>
    <lineage>
        <taxon>Bacteria</taxon>
        <taxon>Pseudomonadati</taxon>
        <taxon>Bacteroidota</taxon>
        <taxon>Saprospiria</taxon>
        <taxon>Saprospirales</taxon>
        <taxon>Lewinellaceae</taxon>
        <taxon>Neolewinella</taxon>
    </lineage>
</organism>
<dbReference type="EMBL" id="JAATJH010000003">
    <property type="protein sequence ID" value="NJC26649.1"/>
    <property type="molecule type" value="Genomic_DNA"/>
</dbReference>
<proteinExistence type="predicted"/>
<evidence type="ECO:0000313" key="2">
    <source>
        <dbReference type="Proteomes" id="UP000770785"/>
    </source>
</evidence>